<dbReference type="Pfam" id="PF01266">
    <property type="entry name" value="DAO"/>
    <property type="match status" value="1"/>
</dbReference>
<sequence>MKNCFDVVIAGGAATGSALAYFLSASRSFKGSVLVIEKDSSYQKCATALSAASIRHQFSTVENIQMSQFGSEFLYGIGETLEVDGERPDVNFHEAGYLFLSTPEGYATLRENNALQRSLGAQIALLSDRQLQDKYSWLNVSDLAGGSLGLKGEGWLDAYGMMRAFRRKAITQGVSYIENEVVQVHREGARVTGVTLNNGETVACGVFVNAAGTGAMKLARQAGIELPIESRKRSVFYVTCPETVNDCPMLIDPSGAYIHPEGEGFICGIQPPADQDPECFDFDVQYPLFDELLWPILAHRVPAFEALRCEHSWAGHYDYCTFDQNVILGYHPDINNMVFANGFSGHGMQQSPAVGRALAELIEFGEYRSLNLKRLGWERVLNNQPIIEKNVW</sequence>
<dbReference type="RefSeq" id="WP_189385865.1">
    <property type="nucleotide sequence ID" value="NZ_BAABFY010000008.1"/>
</dbReference>
<dbReference type="Proteomes" id="UP000608345">
    <property type="component" value="Unassembled WGS sequence"/>
</dbReference>
<name>A0A918JP44_9BURK</name>
<dbReference type="PANTHER" id="PTHR13847:SF287">
    <property type="entry name" value="FAD-DEPENDENT OXIDOREDUCTASE DOMAIN-CONTAINING PROTEIN 1"/>
    <property type="match status" value="1"/>
</dbReference>
<dbReference type="AlphaFoldDB" id="A0A918JP44"/>
<dbReference type="PANTHER" id="PTHR13847">
    <property type="entry name" value="SARCOSINE DEHYDROGENASE-RELATED"/>
    <property type="match status" value="1"/>
</dbReference>
<dbReference type="Gene3D" id="3.50.50.60">
    <property type="entry name" value="FAD/NAD(P)-binding domain"/>
    <property type="match status" value="1"/>
</dbReference>
<keyword evidence="1" id="KW-0560">Oxidoreductase</keyword>
<protein>
    <submittedName>
        <fullName evidence="3">FAD-dependent oxidoreductase</fullName>
    </submittedName>
</protein>
<evidence type="ECO:0000256" key="1">
    <source>
        <dbReference type="ARBA" id="ARBA00023002"/>
    </source>
</evidence>
<gene>
    <name evidence="3" type="ORF">GCM10011450_25300</name>
</gene>
<feature type="domain" description="FAD dependent oxidoreductase" evidence="2">
    <location>
        <begin position="6"/>
        <end position="361"/>
    </location>
</feature>
<organism evidence="3 4">
    <name type="scientific">Advenella faeciporci</name>
    <dbReference type="NCBI Taxonomy" id="797535"/>
    <lineage>
        <taxon>Bacteria</taxon>
        <taxon>Pseudomonadati</taxon>
        <taxon>Pseudomonadota</taxon>
        <taxon>Betaproteobacteria</taxon>
        <taxon>Burkholderiales</taxon>
        <taxon>Alcaligenaceae</taxon>
    </lineage>
</organism>
<dbReference type="InterPro" id="IPR006076">
    <property type="entry name" value="FAD-dep_OxRdtase"/>
</dbReference>
<dbReference type="Gene3D" id="3.30.9.10">
    <property type="entry name" value="D-Amino Acid Oxidase, subunit A, domain 2"/>
    <property type="match status" value="1"/>
</dbReference>
<dbReference type="GO" id="GO:0005737">
    <property type="term" value="C:cytoplasm"/>
    <property type="evidence" value="ECO:0007669"/>
    <property type="project" value="TreeGrafter"/>
</dbReference>
<evidence type="ECO:0000313" key="4">
    <source>
        <dbReference type="Proteomes" id="UP000608345"/>
    </source>
</evidence>
<comment type="caution">
    <text evidence="3">The sequence shown here is derived from an EMBL/GenBank/DDBJ whole genome shotgun (WGS) entry which is preliminary data.</text>
</comment>
<dbReference type="GO" id="GO:0032981">
    <property type="term" value="P:mitochondrial respiratory chain complex I assembly"/>
    <property type="evidence" value="ECO:0007669"/>
    <property type="project" value="TreeGrafter"/>
</dbReference>
<proteinExistence type="predicted"/>
<dbReference type="SUPFAM" id="SSF51905">
    <property type="entry name" value="FAD/NAD(P)-binding domain"/>
    <property type="match status" value="1"/>
</dbReference>
<dbReference type="InterPro" id="IPR036188">
    <property type="entry name" value="FAD/NAD-bd_sf"/>
</dbReference>
<keyword evidence="4" id="KW-1185">Reference proteome</keyword>
<evidence type="ECO:0000313" key="3">
    <source>
        <dbReference type="EMBL" id="GGW94366.1"/>
    </source>
</evidence>
<dbReference type="EMBL" id="BMYS01000022">
    <property type="protein sequence ID" value="GGW94366.1"/>
    <property type="molecule type" value="Genomic_DNA"/>
</dbReference>
<dbReference type="GO" id="GO:0016491">
    <property type="term" value="F:oxidoreductase activity"/>
    <property type="evidence" value="ECO:0007669"/>
    <property type="project" value="UniProtKB-KW"/>
</dbReference>
<reference evidence="3" key="2">
    <citation type="submission" date="2020-09" db="EMBL/GenBank/DDBJ databases">
        <authorList>
            <person name="Sun Q."/>
            <person name="Kim S."/>
        </authorList>
    </citation>
    <scope>NUCLEOTIDE SEQUENCE</scope>
    <source>
        <strain evidence="3">KCTC 23732</strain>
    </source>
</reference>
<reference evidence="3" key="1">
    <citation type="journal article" date="2014" name="Int. J. Syst. Evol. Microbiol.">
        <title>Complete genome sequence of Corynebacterium casei LMG S-19264T (=DSM 44701T), isolated from a smear-ripened cheese.</title>
        <authorList>
            <consortium name="US DOE Joint Genome Institute (JGI-PGF)"/>
            <person name="Walter F."/>
            <person name="Albersmeier A."/>
            <person name="Kalinowski J."/>
            <person name="Ruckert C."/>
        </authorList>
    </citation>
    <scope>NUCLEOTIDE SEQUENCE</scope>
    <source>
        <strain evidence="3">KCTC 23732</strain>
    </source>
</reference>
<accession>A0A918JP44</accession>
<evidence type="ECO:0000259" key="2">
    <source>
        <dbReference type="Pfam" id="PF01266"/>
    </source>
</evidence>